<dbReference type="PANTHER" id="PTHR33395">
    <property type="entry name" value="TRANSCRIPTASE, PUTATIVE-RELATED-RELATED"/>
    <property type="match status" value="1"/>
</dbReference>
<evidence type="ECO:0000313" key="2">
    <source>
        <dbReference type="Proteomes" id="UP000233556"/>
    </source>
</evidence>
<dbReference type="PANTHER" id="PTHR33395:SF22">
    <property type="entry name" value="REVERSE TRANSCRIPTASE DOMAIN-CONTAINING PROTEIN"/>
    <property type="match status" value="1"/>
</dbReference>
<sequence length="170" mass="19561">MSGLKGKAGTDDITVEVCYRSLHQEDQADEDFYRQIVALSCSQALVLIRDFNHPDICWRFSTAEHKRCRRFLECIDYNLLLQMIEEPMRCAMLDLVLTNKEGLVGNVKLKGSLGCSEHEMVEFKILRVARRVPSKLNTLDYRRAYFGLFRDLLGRVLQDKALEGRGAQES</sequence>
<gene>
    <name evidence="1" type="ORF">llap_6934</name>
</gene>
<dbReference type="Gene3D" id="3.60.10.10">
    <property type="entry name" value="Endonuclease/exonuclease/phosphatase"/>
    <property type="match status" value="1"/>
</dbReference>
<reference evidence="2" key="2">
    <citation type="submission" date="2017-12" db="EMBL/GenBank/DDBJ databases">
        <title>Genome sequence of the Bar-tailed Godwit (Limosa lapponica baueri).</title>
        <authorList>
            <person name="Lima N.C.B."/>
            <person name="Parody-Merino A.M."/>
            <person name="Battley P.F."/>
            <person name="Fidler A.E."/>
            <person name="Prosdocimi F."/>
        </authorList>
    </citation>
    <scope>NUCLEOTIDE SEQUENCE [LARGE SCALE GENOMIC DNA]</scope>
</reference>
<keyword evidence="2" id="KW-1185">Reference proteome</keyword>
<organism evidence="1 2">
    <name type="scientific">Limosa lapponica baueri</name>
    <dbReference type="NCBI Taxonomy" id="1758121"/>
    <lineage>
        <taxon>Eukaryota</taxon>
        <taxon>Metazoa</taxon>
        <taxon>Chordata</taxon>
        <taxon>Craniata</taxon>
        <taxon>Vertebrata</taxon>
        <taxon>Euteleostomi</taxon>
        <taxon>Archelosauria</taxon>
        <taxon>Archosauria</taxon>
        <taxon>Dinosauria</taxon>
        <taxon>Saurischia</taxon>
        <taxon>Theropoda</taxon>
        <taxon>Coelurosauria</taxon>
        <taxon>Aves</taxon>
        <taxon>Neognathae</taxon>
        <taxon>Neoaves</taxon>
        <taxon>Charadriiformes</taxon>
        <taxon>Scolopacidae</taxon>
        <taxon>Limosa</taxon>
    </lineage>
</organism>
<reference evidence="2" key="1">
    <citation type="submission" date="2017-11" db="EMBL/GenBank/DDBJ databases">
        <authorList>
            <person name="Lima N.C."/>
            <person name="Parody-Merino A.M."/>
            <person name="Battley P.F."/>
            <person name="Fidler A.E."/>
            <person name="Prosdocimi F."/>
        </authorList>
    </citation>
    <scope>NUCLEOTIDE SEQUENCE [LARGE SCALE GENOMIC DNA]</scope>
</reference>
<dbReference type="GO" id="GO:0031012">
    <property type="term" value="C:extracellular matrix"/>
    <property type="evidence" value="ECO:0007669"/>
    <property type="project" value="TreeGrafter"/>
</dbReference>
<dbReference type="Proteomes" id="UP000233556">
    <property type="component" value="Unassembled WGS sequence"/>
</dbReference>
<protein>
    <submittedName>
        <fullName evidence="1">Dtw domain-containing protein 2</fullName>
    </submittedName>
</protein>
<accession>A0A2I0U9N3</accession>
<proteinExistence type="predicted"/>
<dbReference type="AlphaFoldDB" id="A0A2I0U9N3"/>
<name>A0A2I0U9N3_LIMLA</name>
<dbReference type="GO" id="GO:0061343">
    <property type="term" value="P:cell adhesion involved in heart morphogenesis"/>
    <property type="evidence" value="ECO:0007669"/>
    <property type="project" value="TreeGrafter"/>
</dbReference>
<dbReference type="OrthoDB" id="6152807at2759"/>
<evidence type="ECO:0000313" key="1">
    <source>
        <dbReference type="EMBL" id="PKU42769.1"/>
    </source>
</evidence>
<dbReference type="InterPro" id="IPR036691">
    <property type="entry name" value="Endo/exonu/phosph_ase_sf"/>
</dbReference>
<dbReference type="GO" id="GO:0007508">
    <property type="term" value="P:larval heart development"/>
    <property type="evidence" value="ECO:0007669"/>
    <property type="project" value="TreeGrafter"/>
</dbReference>
<dbReference type="EMBL" id="KZ505962">
    <property type="protein sequence ID" value="PKU42769.1"/>
    <property type="molecule type" value="Genomic_DNA"/>
</dbReference>